<name>A0A1G8CBF2_9SPHI</name>
<dbReference type="Gene3D" id="3.30.1370.110">
    <property type="match status" value="1"/>
</dbReference>
<keyword evidence="3" id="KW-1185">Reference proteome</keyword>
<feature type="domain" description="Smr" evidence="1">
    <location>
        <begin position="252"/>
        <end position="316"/>
    </location>
</feature>
<dbReference type="Proteomes" id="UP000199705">
    <property type="component" value="Unassembled WGS sequence"/>
</dbReference>
<dbReference type="InterPro" id="IPR036063">
    <property type="entry name" value="Smr_dom_sf"/>
</dbReference>
<dbReference type="RefSeq" id="WP_091170261.1">
    <property type="nucleotide sequence ID" value="NZ_FNCG01000009.1"/>
</dbReference>
<evidence type="ECO:0000259" key="1">
    <source>
        <dbReference type="PROSITE" id="PS50828"/>
    </source>
</evidence>
<organism evidence="2 3">
    <name type="scientific">Mucilaginibacter gossypii</name>
    <dbReference type="NCBI Taxonomy" id="551996"/>
    <lineage>
        <taxon>Bacteria</taxon>
        <taxon>Pseudomonadati</taxon>
        <taxon>Bacteroidota</taxon>
        <taxon>Sphingobacteriia</taxon>
        <taxon>Sphingobacteriales</taxon>
        <taxon>Sphingobacteriaceae</taxon>
        <taxon>Mucilaginibacter</taxon>
    </lineage>
</organism>
<gene>
    <name evidence="2" type="ORF">SAMN05192573_109185</name>
</gene>
<dbReference type="Pfam" id="PF01713">
    <property type="entry name" value="Smr"/>
    <property type="match status" value="1"/>
</dbReference>
<protein>
    <submittedName>
        <fullName evidence="2">Smr domain-containing protein</fullName>
    </submittedName>
</protein>
<accession>A0A1G8CBF2</accession>
<dbReference type="Gene3D" id="2.60.40.1600">
    <property type="entry name" value="Smr-associated-like"/>
    <property type="match status" value="1"/>
</dbReference>
<dbReference type="AlphaFoldDB" id="A0A1G8CBF2"/>
<evidence type="ECO:0000313" key="2">
    <source>
        <dbReference type="EMBL" id="SDH42679.1"/>
    </source>
</evidence>
<dbReference type="STRING" id="551996.SAMN05192573_109185"/>
<dbReference type="InterPro" id="IPR036781">
    <property type="entry name" value="Smr_assoc-like_sf"/>
</dbReference>
<evidence type="ECO:0000313" key="3">
    <source>
        <dbReference type="Proteomes" id="UP000199705"/>
    </source>
</evidence>
<dbReference type="EMBL" id="FNCG01000009">
    <property type="protein sequence ID" value="SDH42679.1"/>
    <property type="molecule type" value="Genomic_DNA"/>
</dbReference>
<dbReference type="InterPro" id="IPR002625">
    <property type="entry name" value="Smr_dom"/>
</dbReference>
<proteinExistence type="predicted"/>
<dbReference type="SUPFAM" id="SSF158949">
    <property type="entry name" value="Smr-associated domain-like"/>
    <property type="match status" value="1"/>
</dbReference>
<reference evidence="3" key="1">
    <citation type="submission" date="2016-10" db="EMBL/GenBank/DDBJ databases">
        <authorList>
            <person name="Varghese N."/>
            <person name="Submissions S."/>
        </authorList>
    </citation>
    <scope>NUCLEOTIDE SEQUENCE [LARGE SCALE GENOMIC DNA]</scope>
    <source>
        <strain evidence="3">Gh-67</strain>
    </source>
</reference>
<dbReference type="PROSITE" id="PS50828">
    <property type="entry name" value="SMR"/>
    <property type="match status" value="1"/>
</dbReference>
<sequence>MKYKLGNFVRFVDEKMEGFVTRIIDEQMIGVTGDDDFEIPVLASKVTYVHGYQPAGATKSNNTTDEKLVTPGEFVKKGVYIGVVTDTRASSVVHFHLINETSFQLLATLTTDKQQVFKGEFAGIIAPKSTENIYSAQLADLQVWPKFIFGVLFSTKQNVEPPAPLAVHEKFKAKDFSTTKKNIPLLNQAGWLIRLDEPELVIDAQKLKESFFESPTEKIVIEKPVSEVDLHIEKLRDDYQFLSSAEIMEIQLAHFHKALDAAIVHQLPDITFIHGAGNGTLRNELHKQLGRHKKVQTFMDARKEKFGYGATKVLLK</sequence>